<dbReference type="AlphaFoldDB" id="A0A644YUS9"/>
<reference evidence="1" key="1">
    <citation type="submission" date="2019-08" db="EMBL/GenBank/DDBJ databases">
        <authorList>
            <person name="Kucharzyk K."/>
            <person name="Murdoch R.W."/>
            <person name="Higgins S."/>
            <person name="Loffler F."/>
        </authorList>
    </citation>
    <scope>NUCLEOTIDE SEQUENCE</scope>
</reference>
<comment type="caution">
    <text evidence="1">The sequence shown here is derived from an EMBL/GenBank/DDBJ whole genome shotgun (WGS) entry which is preliminary data.</text>
</comment>
<dbReference type="EMBL" id="VSSQ01005604">
    <property type="protein sequence ID" value="MPM29774.1"/>
    <property type="molecule type" value="Genomic_DNA"/>
</dbReference>
<organism evidence="1">
    <name type="scientific">bioreactor metagenome</name>
    <dbReference type="NCBI Taxonomy" id="1076179"/>
    <lineage>
        <taxon>unclassified sequences</taxon>
        <taxon>metagenomes</taxon>
        <taxon>ecological metagenomes</taxon>
    </lineage>
</organism>
<name>A0A644YUS9_9ZZZZ</name>
<sequence>MRDVHSVVTPETCVRCDGGVQNLNAGGLTGVEIRAAGNNRAVKSDARSLSVKAASVGDMKSANRSVGINVASSVGMNVSAVCRTARTHIQLTLKIEFRILCHPAAGNLYIPVAVDNGAGNRAAVLNENTSAVIDGGADGNASRGYLHPADVAGNKIPPLHGHAALIARTVPQKREHAARSVNRPVRVNDRRPCRHLIILIRYQHGYAS</sequence>
<protein>
    <submittedName>
        <fullName evidence="1">Uncharacterized protein</fullName>
    </submittedName>
</protein>
<gene>
    <name evidence="1" type="ORF">SDC9_76315</name>
</gene>
<evidence type="ECO:0000313" key="1">
    <source>
        <dbReference type="EMBL" id="MPM29774.1"/>
    </source>
</evidence>
<accession>A0A644YUS9</accession>
<proteinExistence type="predicted"/>